<dbReference type="PANTHER" id="PTHR23028">
    <property type="entry name" value="ACETYLTRANSFERASE"/>
    <property type="match status" value="1"/>
</dbReference>
<gene>
    <name evidence="3" type="ORF">F3W81_04020</name>
</gene>
<keyword evidence="1" id="KW-1133">Transmembrane helix</keyword>
<keyword evidence="1" id="KW-0812">Transmembrane</keyword>
<feature type="transmembrane region" description="Helical" evidence="1">
    <location>
        <begin position="326"/>
        <end position="352"/>
    </location>
</feature>
<accession>A0A7L9WJB2</accession>
<feature type="transmembrane region" description="Helical" evidence="1">
    <location>
        <begin position="176"/>
        <end position="195"/>
    </location>
</feature>
<dbReference type="PANTHER" id="PTHR23028:SF134">
    <property type="entry name" value="PUTATIVE (AFU_ORTHOLOGUE AFUA_4G08520)-RELATED"/>
    <property type="match status" value="1"/>
</dbReference>
<protein>
    <submittedName>
        <fullName evidence="3">Acyltransferase family protein</fullName>
    </submittedName>
</protein>
<proteinExistence type="predicted"/>
<feature type="transmembrane region" description="Helical" evidence="1">
    <location>
        <begin position="93"/>
        <end position="114"/>
    </location>
</feature>
<feature type="domain" description="Acyltransferase 3" evidence="2">
    <location>
        <begin position="11"/>
        <end position="343"/>
    </location>
</feature>
<organism evidence="3 4">
    <name type="scientific">Pseudooceanicola spongiae</name>
    <dbReference type="NCBI Taxonomy" id="2613965"/>
    <lineage>
        <taxon>Bacteria</taxon>
        <taxon>Pseudomonadati</taxon>
        <taxon>Pseudomonadota</taxon>
        <taxon>Alphaproteobacteria</taxon>
        <taxon>Rhodobacterales</taxon>
        <taxon>Paracoccaceae</taxon>
        <taxon>Pseudooceanicola</taxon>
    </lineage>
</organism>
<keyword evidence="3" id="KW-0012">Acyltransferase</keyword>
<feature type="transmembrane region" description="Helical" evidence="1">
    <location>
        <begin position="262"/>
        <end position="280"/>
    </location>
</feature>
<dbReference type="AlphaFoldDB" id="A0A7L9WJB2"/>
<evidence type="ECO:0000259" key="2">
    <source>
        <dbReference type="Pfam" id="PF01757"/>
    </source>
</evidence>
<feature type="transmembrane region" description="Helical" evidence="1">
    <location>
        <begin position="238"/>
        <end position="256"/>
    </location>
</feature>
<dbReference type="GO" id="GO:0016747">
    <property type="term" value="F:acyltransferase activity, transferring groups other than amino-acyl groups"/>
    <property type="evidence" value="ECO:0007669"/>
    <property type="project" value="InterPro"/>
</dbReference>
<sequence length="373" mass="41122">MNEITSTNRLTYLETARGIASVIVVFHHFLLGFFPLLKTSVTQGGLAGTPLYVLVNGLGAVAFFFVLSGFVLTRKFYQKFLIQDLAASLLKRLPRLMLPAALSVMIGAAIVIYYPEAHGAAAQLTGSDWLAAFAYAGFPKDFIPSFSDAAANSLLVFLRPGHAYYNSNLWTMVYEFYGSLIVFAIVAISVALFFSKHSSVILIHIFLAVLFLVLPLMMYVPFVIGSLLAFLHSKRSMLFKLRPWSVAVLVLTMLAGYSFDSWYAIIIASTATMILLLGITSLEKKLSGPFGLFLGRLSFPLYLVHVLVILSVTSAAYTVLTVQGVPLWGVLMLCLALTWAVSLLAALPFMALESFWVTALNRWSRALVRQFVR</sequence>
<feature type="transmembrane region" description="Helical" evidence="1">
    <location>
        <begin position="18"/>
        <end position="37"/>
    </location>
</feature>
<keyword evidence="3" id="KW-0808">Transferase</keyword>
<feature type="transmembrane region" description="Helical" evidence="1">
    <location>
        <begin position="201"/>
        <end position="231"/>
    </location>
</feature>
<dbReference type="KEGG" id="pshq:F3W81_04020"/>
<keyword evidence="1" id="KW-0472">Membrane</keyword>
<feature type="transmembrane region" description="Helical" evidence="1">
    <location>
        <begin position="49"/>
        <end position="72"/>
    </location>
</feature>
<dbReference type="InterPro" id="IPR050879">
    <property type="entry name" value="Acyltransferase_3"/>
</dbReference>
<evidence type="ECO:0000313" key="3">
    <source>
        <dbReference type="EMBL" id="QOL80062.1"/>
    </source>
</evidence>
<feature type="transmembrane region" description="Helical" evidence="1">
    <location>
        <begin position="301"/>
        <end position="320"/>
    </location>
</feature>
<evidence type="ECO:0000256" key="1">
    <source>
        <dbReference type="SAM" id="Phobius"/>
    </source>
</evidence>
<name>A0A7L9WJB2_9RHOB</name>
<dbReference type="InterPro" id="IPR002656">
    <property type="entry name" value="Acyl_transf_3_dom"/>
</dbReference>
<keyword evidence="4" id="KW-1185">Reference proteome</keyword>
<evidence type="ECO:0000313" key="4">
    <source>
        <dbReference type="Proteomes" id="UP000594118"/>
    </source>
</evidence>
<dbReference type="RefSeq" id="WP_193082376.1">
    <property type="nucleotide sequence ID" value="NZ_CP045201.1"/>
</dbReference>
<dbReference type="Pfam" id="PF01757">
    <property type="entry name" value="Acyl_transf_3"/>
    <property type="match status" value="1"/>
</dbReference>
<dbReference type="Proteomes" id="UP000594118">
    <property type="component" value="Chromosome"/>
</dbReference>
<reference evidence="3 4" key="1">
    <citation type="submission" date="2019-10" db="EMBL/GenBank/DDBJ databases">
        <title>Pseudopuniceibacterium sp. HQ09 islated from Antarctica.</title>
        <authorList>
            <person name="Liao L."/>
            <person name="Su S."/>
            <person name="Chen B."/>
            <person name="Yu Y."/>
        </authorList>
    </citation>
    <scope>NUCLEOTIDE SEQUENCE [LARGE SCALE GENOMIC DNA]</scope>
    <source>
        <strain evidence="3 4">HQ09</strain>
    </source>
</reference>
<dbReference type="EMBL" id="CP045201">
    <property type="protein sequence ID" value="QOL80062.1"/>
    <property type="molecule type" value="Genomic_DNA"/>
</dbReference>